<reference evidence="2" key="1">
    <citation type="submission" date="2017-02" db="EMBL/GenBank/DDBJ databases">
        <authorList>
            <person name="Varghese N."/>
            <person name="Submissions S."/>
        </authorList>
    </citation>
    <scope>NUCLEOTIDE SEQUENCE [LARGE SCALE GENOMIC DNA]</scope>
    <source>
        <strain evidence="2">9H-4</strain>
    </source>
</reference>
<dbReference type="AlphaFoldDB" id="A0A1T4Z1I1"/>
<protein>
    <submittedName>
        <fullName evidence="1">Broad specificity phosphatase PhoE</fullName>
    </submittedName>
</protein>
<gene>
    <name evidence="1" type="ORF">SAMN06295964_1688</name>
</gene>
<dbReference type="SMART" id="SM00855">
    <property type="entry name" value="PGAM"/>
    <property type="match status" value="1"/>
</dbReference>
<dbReference type="SUPFAM" id="SSF53254">
    <property type="entry name" value="Phosphoglycerate mutase-like"/>
    <property type="match status" value="1"/>
</dbReference>
<dbReference type="Pfam" id="PF00300">
    <property type="entry name" value="His_Phos_1"/>
    <property type="match status" value="1"/>
</dbReference>
<accession>A0A1T4Z1I1</accession>
<dbReference type="InterPro" id="IPR029033">
    <property type="entry name" value="His_PPase_superfam"/>
</dbReference>
<evidence type="ECO:0000313" key="2">
    <source>
        <dbReference type="Proteomes" id="UP000191040"/>
    </source>
</evidence>
<organism evidence="1 2">
    <name type="scientific">Aeromicrobium choanae</name>
    <dbReference type="NCBI Taxonomy" id="1736691"/>
    <lineage>
        <taxon>Bacteria</taxon>
        <taxon>Bacillati</taxon>
        <taxon>Actinomycetota</taxon>
        <taxon>Actinomycetes</taxon>
        <taxon>Propionibacteriales</taxon>
        <taxon>Nocardioidaceae</taxon>
        <taxon>Aeromicrobium</taxon>
    </lineage>
</organism>
<dbReference type="Proteomes" id="UP000191040">
    <property type="component" value="Chromosome I"/>
</dbReference>
<dbReference type="Gene3D" id="3.40.50.1240">
    <property type="entry name" value="Phosphoglycerate mutase-like"/>
    <property type="match status" value="1"/>
</dbReference>
<dbReference type="STRING" id="1736691.SAMN06295964_1688"/>
<proteinExistence type="predicted"/>
<dbReference type="EMBL" id="LT796768">
    <property type="protein sequence ID" value="SKB07415.1"/>
    <property type="molecule type" value="Genomic_DNA"/>
</dbReference>
<sequence length="222" mass="23558">MGTLHLVRHGQASFGTDDYDRLSELGTRQSAALGAGWEAGGAVFTDAVAGAMLRHAQTAIAAIDASGLGEEDADPGLSGYEVDARWNEYDHLAVATAFDPGALTKNSKEFQAALNEAIDVWRRGEGDFAEPYALFRERVMAGFEEAVELASGKGRRVLVFTSGGPIAMVASHLITGDDSAFQKLNDVVVNSSVTTLMVGGTGPRVLTFNDHSHLRAADVTFR</sequence>
<dbReference type="RefSeq" id="WP_172806305.1">
    <property type="nucleotide sequence ID" value="NZ_LT796768.1"/>
</dbReference>
<evidence type="ECO:0000313" key="1">
    <source>
        <dbReference type="EMBL" id="SKB07415.1"/>
    </source>
</evidence>
<name>A0A1T4Z1I1_9ACTN</name>
<keyword evidence="2" id="KW-1185">Reference proteome</keyword>
<dbReference type="InterPro" id="IPR013078">
    <property type="entry name" value="His_Pase_superF_clade-1"/>
</dbReference>